<dbReference type="Proteomes" id="UP000215335">
    <property type="component" value="Unassembled WGS sequence"/>
</dbReference>
<proteinExistence type="predicted"/>
<protein>
    <submittedName>
        <fullName evidence="2">Uncharacterized protein</fullName>
    </submittedName>
</protein>
<dbReference type="AlphaFoldDB" id="A0A232EI77"/>
<dbReference type="EMBL" id="NNAY01004308">
    <property type="protein sequence ID" value="OXU18069.1"/>
    <property type="molecule type" value="Genomic_DNA"/>
</dbReference>
<feature type="compositionally biased region" description="Low complexity" evidence="1">
    <location>
        <begin position="9"/>
        <end position="18"/>
    </location>
</feature>
<feature type="region of interest" description="Disordered" evidence="1">
    <location>
        <begin position="1"/>
        <end position="24"/>
    </location>
</feature>
<organism evidence="2 3">
    <name type="scientific">Trichomalopsis sarcophagae</name>
    <dbReference type="NCBI Taxonomy" id="543379"/>
    <lineage>
        <taxon>Eukaryota</taxon>
        <taxon>Metazoa</taxon>
        <taxon>Ecdysozoa</taxon>
        <taxon>Arthropoda</taxon>
        <taxon>Hexapoda</taxon>
        <taxon>Insecta</taxon>
        <taxon>Pterygota</taxon>
        <taxon>Neoptera</taxon>
        <taxon>Endopterygota</taxon>
        <taxon>Hymenoptera</taxon>
        <taxon>Apocrita</taxon>
        <taxon>Proctotrupomorpha</taxon>
        <taxon>Chalcidoidea</taxon>
        <taxon>Pteromalidae</taxon>
        <taxon>Pteromalinae</taxon>
        <taxon>Trichomalopsis</taxon>
    </lineage>
</organism>
<evidence type="ECO:0000313" key="2">
    <source>
        <dbReference type="EMBL" id="OXU18069.1"/>
    </source>
</evidence>
<sequence length="51" mass="5568">MYARKVTKSASSLSASVSGRALHASRCKVTSHRGRKAACGALVYKYFCWKS</sequence>
<comment type="caution">
    <text evidence="2">The sequence shown here is derived from an EMBL/GenBank/DDBJ whole genome shotgun (WGS) entry which is preliminary data.</text>
</comment>
<keyword evidence="3" id="KW-1185">Reference proteome</keyword>
<reference evidence="2 3" key="1">
    <citation type="journal article" date="2017" name="Curr. Biol.">
        <title>The Evolution of Venom by Co-option of Single-Copy Genes.</title>
        <authorList>
            <person name="Martinson E.O."/>
            <person name="Mrinalini"/>
            <person name="Kelkar Y.D."/>
            <person name="Chang C.H."/>
            <person name="Werren J.H."/>
        </authorList>
    </citation>
    <scope>NUCLEOTIDE SEQUENCE [LARGE SCALE GENOMIC DNA]</scope>
    <source>
        <strain evidence="2 3">Alberta</strain>
        <tissue evidence="2">Whole body</tissue>
    </source>
</reference>
<accession>A0A232EI77</accession>
<name>A0A232EI77_9HYME</name>
<gene>
    <name evidence="2" type="ORF">TSAR_004441</name>
</gene>
<evidence type="ECO:0000313" key="3">
    <source>
        <dbReference type="Proteomes" id="UP000215335"/>
    </source>
</evidence>
<evidence type="ECO:0000256" key="1">
    <source>
        <dbReference type="SAM" id="MobiDB-lite"/>
    </source>
</evidence>